<protein>
    <submittedName>
        <fullName evidence="9">MFS transporter</fullName>
    </submittedName>
</protein>
<evidence type="ECO:0000256" key="6">
    <source>
        <dbReference type="ARBA" id="ARBA00023136"/>
    </source>
</evidence>
<feature type="transmembrane region" description="Helical" evidence="7">
    <location>
        <begin position="131"/>
        <end position="150"/>
    </location>
</feature>
<dbReference type="InterPro" id="IPR011701">
    <property type="entry name" value="MFS"/>
</dbReference>
<dbReference type="Proteomes" id="UP000187172">
    <property type="component" value="Unassembled WGS sequence"/>
</dbReference>
<feature type="transmembrane region" description="Helical" evidence="7">
    <location>
        <begin position="95"/>
        <end position="119"/>
    </location>
</feature>
<evidence type="ECO:0000256" key="1">
    <source>
        <dbReference type="ARBA" id="ARBA00004651"/>
    </source>
</evidence>
<keyword evidence="10" id="KW-1185">Reference proteome</keyword>
<comment type="subcellular location">
    <subcellularLocation>
        <location evidence="1">Cell membrane</location>
        <topology evidence="1">Multi-pass membrane protein</topology>
    </subcellularLocation>
</comment>
<evidence type="ECO:0000259" key="8">
    <source>
        <dbReference type="PROSITE" id="PS50850"/>
    </source>
</evidence>
<feature type="transmembrane region" description="Helical" evidence="7">
    <location>
        <begin position="203"/>
        <end position="225"/>
    </location>
</feature>
<feature type="transmembrane region" description="Helical" evidence="7">
    <location>
        <begin position="292"/>
        <end position="312"/>
    </location>
</feature>
<name>A0A1R1F2E8_9BACL</name>
<keyword evidence="4 7" id="KW-0812">Transmembrane</keyword>
<comment type="caution">
    <text evidence="9">The sequence shown here is derived from an EMBL/GenBank/DDBJ whole genome shotgun (WGS) entry which is preliminary data.</text>
</comment>
<proteinExistence type="predicted"/>
<feature type="transmembrane region" description="Helical" evidence="7">
    <location>
        <begin position="231"/>
        <end position="252"/>
    </location>
</feature>
<dbReference type="AlphaFoldDB" id="A0A1R1F2E8"/>
<dbReference type="EMBL" id="MRTP01000001">
    <property type="protein sequence ID" value="OMF58201.1"/>
    <property type="molecule type" value="Genomic_DNA"/>
</dbReference>
<feature type="transmembrane region" description="Helical" evidence="7">
    <location>
        <begin position="358"/>
        <end position="376"/>
    </location>
</feature>
<evidence type="ECO:0000256" key="7">
    <source>
        <dbReference type="SAM" id="Phobius"/>
    </source>
</evidence>
<accession>A0A1R1F2E8</accession>
<keyword evidence="3" id="KW-1003">Cell membrane</keyword>
<dbReference type="CDD" id="cd17324">
    <property type="entry name" value="MFS_NepI_like"/>
    <property type="match status" value="1"/>
</dbReference>
<dbReference type="SUPFAM" id="SSF103473">
    <property type="entry name" value="MFS general substrate transporter"/>
    <property type="match status" value="1"/>
</dbReference>
<dbReference type="RefSeq" id="WP_076167493.1">
    <property type="nucleotide sequence ID" value="NZ_MRTP01000001.1"/>
</dbReference>
<dbReference type="GO" id="GO:0022857">
    <property type="term" value="F:transmembrane transporter activity"/>
    <property type="evidence" value="ECO:0007669"/>
    <property type="project" value="InterPro"/>
</dbReference>
<feature type="transmembrane region" description="Helical" evidence="7">
    <location>
        <begin position="156"/>
        <end position="178"/>
    </location>
</feature>
<dbReference type="PANTHER" id="PTHR43124">
    <property type="entry name" value="PURINE EFFLUX PUMP PBUE"/>
    <property type="match status" value="1"/>
</dbReference>
<keyword evidence="6 7" id="KW-0472">Membrane</keyword>
<dbReference type="GO" id="GO:0005886">
    <property type="term" value="C:plasma membrane"/>
    <property type="evidence" value="ECO:0007669"/>
    <property type="project" value="UniProtKB-SubCell"/>
</dbReference>
<dbReference type="PANTHER" id="PTHR43124:SF8">
    <property type="entry name" value="INNER MEMBRANE TRANSPORT PROTEIN YDHP"/>
    <property type="match status" value="1"/>
</dbReference>
<dbReference type="PROSITE" id="PS50850">
    <property type="entry name" value="MFS"/>
    <property type="match status" value="1"/>
</dbReference>
<dbReference type="InterPro" id="IPR020846">
    <property type="entry name" value="MFS_dom"/>
</dbReference>
<evidence type="ECO:0000313" key="9">
    <source>
        <dbReference type="EMBL" id="OMF58201.1"/>
    </source>
</evidence>
<reference evidence="9 10" key="1">
    <citation type="submission" date="2016-11" db="EMBL/GenBank/DDBJ databases">
        <title>Paenibacillus species isolates.</title>
        <authorList>
            <person name="Beno S.M."/>
        </authorList>
    </citation>
    <scope>NUCLEOTIDE SEQUENCE [LARGE SCALE GENOMIC DNA]</scope>
    <source>
        <strain evidence="9 10">FSL R5-0378</strain>
    </source>
</reference>
<dbReference type="Pfam" id="PF07690">
    <property type="entry name" value="MFS_1"/>
    <property type="match status" value="1"/>
</dbReference>
<gene>
    <name evidence="9" type="ORF">BK138_06540</name>
</gene>
<dbReference type="Gene3D" id="1.20.1250.20">
    <property type="entry name" value="MFS general substrate transporter like domains"/>
    <property type="match status" value="2"/>
</dbReference>
<evidence type="ECO:0000256" key="2">
    <source>
        <dbReference type="ARBA" id="ARBA00022448"/>
    </source>
</evidence>
<evidence type="ECO:0000256" key="5">
    <source>
        <dbReference type="ARBA" id="ARBA00022989"/>
    </source>
</evidence>
<organism evidence="9 10">
    <name type="scientific">Paenibacillus rhizosphaerae</name>
    <dbReference type="NCBI Taxonomy" id="297318"/>
    <lineage>
        <taxon>Bacteria</taxon>
        <taxon>Bacillati</taxon>
        <taxon>Bacillota</taxon>
        <taxon>Bacilli</taxon>
        <taxon>Bacillales</taxon>
        <taxon>Paenibacillaceae</taxon>
        <taxon>Paenibacillus</taxon>
    </lineage>
</organism>
<dbReference type="InterPro" id="IPR050189">
    <property type="entry name" value="MFS_Efflux_Transporters"/>
</dbReference>
<keyword evidence="2" id="KW-0813">Transport</keyword>
<feature type="transmembrane region" description="Helical" evidence="7">
    <location>
        <begin position="70"/>
        <end position="89"/>
    </location>
</feature>
<feature type="transmembrane region" description="Helical" evidence="7">
    <location>
        <begin position="40"/>
        <end position="63"/>
    </location>
</feature>
<feature type="transmembrane region" description="Helical" evidence="7">
    <location>
        <begin position="324"/>
        <end position="346"/>
    </location>
</feature>
<evidence type="ECO:0000256" key="3">
    <source>
        <dbReference type="ARBA" id="ARBA00022475"/>
    </source>
</evidence>
<feature type="transmembrane region" description="Helical" evidence="7">
    <location>
        <begin position="264"/>
        <end position="286"/>
    </location>
</feature>
<evidence type="ECO:0000313" key="10">
    <source>
        <dbReference type="Proteomes" id="UP000187172"/>
    </source>
</evidence>
<evidence type="ECO:0000256" key="4">
    <source>
        <dbReference type="ARBA" id="ARBA00022692"/>
    </source>
</evidence>
<sequence>MPLAIYVLGLMIFSMTTSEFMVAGIMPSLSEEFGVSVAAIGYLISAYAAGMIIGGPLLTVGLLKVPRKKAFLALSTVFLIGQTLGALAPNYELMMAARIIIGVASSACFGVSIAIALTLVRPEASGRAASIVLGGLMVATAVGLPAAMLFDQYLGWRASFWAVVVLVLVSGTMGLLLIPKSPKEESQTISLRGELAEFKNRHLWAAFATSMLIIGATFAAFSYFSPILTDVAGFSASMVPLLLGVYGVATVIGNTITGRLADRYMMPIMTIGLVVLTGALIMFGLFAEHQVVAVIAVIVIGLVGVSMNPPMVTRVARASNGGSLVNTFHVSVVNFGIVVGSTIGGLTIDHGYGLASPLWVGAVLAVLGLLSLIPYLKKTPAPADSAAVPEKTCA</sequence>
<dbReference type="InterPro" id="IPR036259">
    <property type="entry name" value="MFS_trans_sf"/>
</dbReference>
<keyword evidence="5 7" id="KW-1133">Transmembrane helix</keyword>
<feature type="domain" description="Major facilitator superfamily (MFS) profile" evidence="8">
    <location>
        <begin position="2"/>
        <end position="380"/>
    </location>
</feature>